<dbReference type="OrthoDB" id="3795517at2759"/>
<evidence type="ECO:0000313" key="2">
    <source>
        <dbReference type="EMBL" id="OCK77629.1"/>
    </source>
</evidence>
<gene>
    <name evidence="2" type="ORF">K432DRAFT_395454</name>
</gene>
<dbReference type="AlphaFoldDB" id="A0A8E2JD40"/>
<accession>A0A8E2JD40</accession>
<sequence length="863" mass="96418">MDKDVNEKPSSSPRRWAWAKRPVLAQYDLNVNNMRQKTVHASQPILAHDKTKKNLYTRGQQQSTTTPGASINKSFNSTHATTTVVGQSEASVDDDDFDFLFNDLIDETLPNYAGLSEAAIGNRYDAPVTSNEDAQKDVVPLNNAGSSDTAVEGDDRGPIIYSNGKITDYGARHLNVVSSDDKLDQVINEHGNFAISRSQSDGDEQENAPATYTNTALHMWNQETRNETNESGMVKDCPKRPSLEPQNPCMISTMIELVDREFLPKEWWTSGFDKTWSDDLLESVTGPTEIDRAPEHVTQPEEQNFGQDQPVAGVEASPPSTGSGPTSHTADGIDFQVQKSRDSTQLENDFDPLCEAGISVDPAEFSSHVPQSGTTHMNQQQLVSGGVMNTQVMGCGNSPTPLASSPPLALVQSRVTRPQNVNATTVNVAGNSSRPYDFVKNAPDRDFKFHAINCTAVELLVFLPKAHLNYAVAERLMNNGMTYHLHQFITTRHRNHPSRLATTAEMTLEEAQECYNTNTILKGYQGAMRGGPARGQSSHPKWTFSSHQKPDLDDPSNSWDPLNINLGGYQPSRDTHPPAKRQRAPNSIPMEDLMKDVKRLPEGDDRAELTAAVLYAVDHPDQYRYPDDLLEVAAKAGLVEVTAEHSDAACIRRWQKNLDDFKKHQREIKSEIKKRKKADADEGPQYSMKRQIVNDTRYQTAVVPPLNQQFNPALQNQQFQLNPQLPADPNQQFPPIMPQSQNPTTGVSQAGLIYQPPVQLLRNCVLPTGDGQDDRDERFCIQFARSPEQVNVNWVYCQEHIIHILRLFQNPLYRDYHHPAPFGVSDLARCIRYAKHPENTNEDLRRTKRTQASISAILEGEEL</sequence>
<feature type="region of interest" description="Disordered" evidence="1">
    <location>
        <begin position="528"/>
        <end position="557"/>
    </location>
</feature>
<feature type="compositionally biased region" description="Polar residues" evidence="1">
    <location>
        <begin position="535"/>
        <end position="547"/>
    </location>
</feature>
<dbReference type="Proteomes" id="UP000250266">
    <property type="component" value="Unassembled WGS sequence"/>
</dbReference>
<organism evidence="2 3">
    <name type="scientific">Lepidopterella palustris CBS 459.81</name>
    <dbReference type="NCBI Taxonomy" id="1314670"/>
    <lineage>
        <taxon>Eukaryota</taxon>
        <taxon>Fungi</taxon>
        <taxon>Dikarya</taxon>
        <taxon>Ascomycota</taxon>
        <taxon>Pezizomycotina</taxon>
        <taxon>Dothideomycetes</taxon>
        <taxon>Pleosporomycetidae</taxon>
        <taxon>Mytilinidiales</taxon>
        <taxon>Argynnaceae</taxon>
        <taxon>Lepidopterella</taxon>
    </lineage>
</organism>
<keyword evidence="3" id="KW-1185">Reference proteome</keyword>
<evidence type="ECO:0000313" key="3">
    <source>
        <dbReference type="Proteomes" id="UP000250266"/>
    </source>
</evidence>
<feature type="compositionally biased region" description="Low complexity" evidence="1">
    <location>
        <begin position="317"/>
        <end position="327"/>
    </location>
</feature>
<reference evidence="2 3" key="1">
    <citation type="journal article" date="2016" name="Nat. Commun.">
        <title>Ectomycorrhizal ecology is imprinted in the genome of the dominant symbiotic fungus Cenococcum geophilum.</title>
        <authorList>
            <consortium name="DOE Joint Genome Institute"/>
            <person name="Peter M."/>
            <person name="Kohler A."/>
            <person name="Ohm R.A."/>
            <person name="Kuo A."/>
            <person name="Krutzmann J."/>
            <person name="Morin E."/>
            <person name="Arend M."/>
            <person name="Barry K.W."/>
            <person name="Binder M."/>
            <person name="Choi C."/>
            <person name="Clum A."/>
            <person name="Copeland A."/>
            <person name="Grisel N."/>
            <person name="Haridas S."/>
            <person name="Kipfer T."/>
            <person name="LaButti K."/>
            <person name="Lindquist E."/>
            <person name="Lipzen A."/>
            <person name="Maire R."/>
            <person name="Meier B."/>
            <person name="Mihaltcheva S."/>
            <person name="Molinier V."/>
            <person name="Murat C."/>
            <person name="Poggeler S."/>
            <person name="Quandt C.A."/>
            <person name="Sperisen C."/>
            <person name="Tritt A."/>
            <person name="Tisserant E."/>
            <person name="Crous P.W."/>
            <person name="Henrissat B."/>
            <person name="Nehls U."/>
            <person name="Egli S."/>
            <person name="Spatafora J.W."/>
            <person name="Grigoriev I.V."/>
            <person name="Martin F.M."/>
        </authorList>
    </citation>
    <scope>NUCLEOTIDE SEQUENCE [LARGE SCALE GENOMIC DNA]</scope>
    <source>
        <strain evidence="2 3">CBS 459.81</strain>
    </source>
</reference>
<evidence type="ECO:0000256" key="1">
    <source>
        <dbReference type="SAM" id="MobiDB-lite"/>
    </source>
</evidence>
<protein>
    <submittedName>
        <fullName evidence="2">Uncharacterized protein</fullName>
    </submittedName>
</protein>
<dbReference type="EMBL" id="KV745113">
    <property type="protein sequence ID" value="OCK77629.1"/>
    <property type="molecule type" value="Genomic_DNA"/>
</dbReference>
<feature type="region of interest" description="Disordered" evidence="1">
    <location>
        <begin position="298"/>
        <end position="331"/>
    </location>
</feature>
<name>A0A8E2JD40_9PEZI</name>
<proteinExistence type="predicted"/>